<organism evidence="1 2">
    <name type="scientific">Phytophthora sojae (strain P6497)</name>
    <name type="common">Soybean stem and root rot agent</name>
    <name type="synonym">Phytophthora megasperma f. sp. glycines</name>
    <dbReference type="NCBI Taxonomy" id="1094619"/>
    <lineage>
        <taxon>Eukaryota</taxon>
        <taxon>Sar</taxon>
        <taxon>Stramenopiles</taxon>
        <taxon>Oomycota</taxon>
        <taxon>Peronosporomycetes</taxon>
        <taxon>Peronosporales</taxon>
        <taxon>Peronosporaceae</taxon>
        <taxon>Phytophthora</taxon>
    </lineage>
</organism>
<gene>
    <name evidence="1" type="ORF">PHYSODRAFT_494755</name>
</gene>
<dbReference type="RefSeq" id="XP_009521865.1">
    <property type="nucleotide sequence ID" value="XM_009523570.1"/>
</dbReference>
<accession>G4Z9N4</accession>
<dbReference type="AlphaFoldDB" id="G4Z9N4"/>
<sequence>MSDFSSKNALPAPPKAAGLGDLVSALSSFYKFAKYFYNKDTKRFIGAARDFIIANADKAPSDAATARLLTHWVNIKFGKFRSRLVSKGLKSALRVRKQFRRNDDQLVALKESYPVWTTTKTRIPNNVLTSLPKREDGRRLCLRFVSKAGSNLPDCPRPHFKPQALSDEAKAVVNQRWNGLLTECKDL</sequence>
<dbReference type="InParanoid" id="G4Z9N4"/>
<dbReference type="SMR" id="G4Z9N4"/>
<evidence type="ECO:0000313" key="1">
    <source>
        <dbReference type="EMBL" id="EGZ19148.1"/>
    </source>
</evidence>
<name>G4Z9N4_PHYSP</name>
<proteinExistence type="predicted"/>
<dbReference type="KEGG" id="psoj:PHYSODRAFT_494755"/>
<protein>
    <submittedName>
        <fullName evidence="1">Uncharacterized protein</fullName>
    </submittedName>
</protein>
<evidence type="ECO:0000313" key="2">
    <source>
        <dbReference type="Proteomes" id="UP000002640"/>
    </source>
</evidence>
<dbReference type="Proteomes" id="UP000002640">
    <property type="component" value="Unassembled WGS sequence"/>
</dbReference>
<reference evidence="1 2" key="1">
    <citation type="journal article" date="2006" name="Science">
        <title>Phytophthora genome sequences uncover evolutionary origins and mechanisms of pathogenesis.</title>
        <authorList>
            <person name="Tyler B.M."/>
            <person name="Tripathy S."/>
            <person name="Zhang X."/>
            <person name="Dehal P."/>
            <person name="Jiang R.H."/>
            <person name="Aerts A."/>
            <person name="Arredondo F.D."/>
            <person name="Baxter L."/>
            <person name="Bensasson D."/>
            <person name="Beynon J.L."/>
            <person name="Chapman J."/>
            <person name="Damasceno C.M."/>
            <person name="Dorrance A.E."/>
            <person name="Dou D."/>
            <person name="Dickerman A.W."/>
            <person name="Dubchak I.L."/>
            <person name="Garbelotto M."/>
            <person name="Gijzen M."/>
            <person name="Gordon S.G."/>
            <person name="Govers F."/>
            <person name="Grunwald N.J."/>
            <person name="Huang W."/>
            <person name="Ivors K.L."/>
            <person name="Jones R.W."/>
            <person name="Kamoun S."/>
            <person name="Krampis K."/>
            <person name="Lamour K.H."/>
            <person name="Lee M.K."/>
            <person name="McDonald W.H."/>
            <person name="Medina M."/>
            <person name="Meijer H.J."/>
            <person name="Nordberg E.K."/>
            <person name="Maclean D.J."/>
            <person name="Ospina-Giraldo M.D."/>
            <person name="Morris P.F."/>
            <person name="Phuntumart V."/>
            <person name="Putnam N.H."/>
            <person name="Rash S."/>
            <person name="Rose J.K."/>
            <person name="Sakihama Y."/>
            <person name="Salamov A.A."/>
            <person name="Savidor A."/>
            <person name="Scheuring C.F."/>
            <person name="Smith B.M."/>
            <person name="Sobral B.W."/>
            <person name="Terry A."/>
            <person name="Torto-Alalibo T.A."/>
            <person name="Win J."/>
            <person name="Xu Z."/>
            <person name="Zhang H."/>
            <person name="Grigoriev I.V."/>
            <person name="Rokhsar D.S."/>
            <person name="Boore J.L."/>
        </authorList>
    </citation>
    <scope>NUCLEOTIDE SEQUENCE [LARGE SCALE GENOMIC DNA]</scope>
    <source>
        <strain evidence="1 2">P6497</strain>
    </source>
</reference>
<dbReference type="GeneID" id="20657106"/>
<keyword evidence="2" id="KW-1185">Reference proteome</keyword>
<dbReference type="EMBL" id="JH159153">
    <property type="protein sequence ID" value="EGZ19148.1"/>
    <property type="molecule type" value="Genomic_DNA"/>
</dbReference>